<comment type="similarity">
    <text evidence="1">Belongs to the UPF0065 (bug) family.</text>
</comment>
<accession>A0A6J4JKQ2</accession>
<feature type="signal peptide" evidence="2">
    <location>
        <begin position="1"/>
        <end position="27"/>
    </location>
</feature>
<dbReference type="PANTHER" id="PTHR42928:SF5">
    <property type="entry name" value="BLR1237 PROTEIN"/>
    <property type="match status" value="1"/>
</dbReference>
<evidence type="ECO:0000313" key="3">
    <source>
        <dbReference type="EMBL" id="CAA9281046.1"/>
    </source>
</evidence>
<sequence length="330" mass="34957">MVRPITRRPLVGALLGAPLLARGAAGAEPARTTGWSPARPVRFVIAFPPGGSSDIAGRWLARKLSPRLGQPVVVENRPGANGILGSQHVAGSPPDGHTMLLTTADTHSVNPVVYRRLPYRPQDFLPVAPVARLVFALAARRGLGVHDAEGFVHAARRAPIPLTFSSWGVASTSQVMMETFRAEHGFDMRHVPFQGSASAVAALLADQVDSMMAPVGLAVAQGGRLPILGVAAARRFPGAPEVATLAEQGFPLVGDLWVALLAPPGTREAVAERMAAEVHAVVATAEAADFLIATGLMPDTQDRTRFLAHLRDEDAVWRARVGRLGIRLDE</sequence>
<dbReference type="Gene3D" id="3.40.190.150">
    <property type="entry name" value="Bordetella uptake gene, domain 1"/>
    <property type="match status" value="1"/>
</dbReference>
<name>A0A6J4JKQ2_9PROT</name>
<dbReference type="InterPro" id="IPR042100">
    <property type="entry name" value="Bug_dom1"/>
</dbReference>
<dbReference type="InterPro" id="IPR005064">
    <property type="entry name" value="BUG"/>
</dbReference>
<reference evidence="3" key="1">
    <citation type="submission" date="2020-02" db="EMBL/GenBank/DDBJ databases">
        <authorList>
            <person name="Meier V. D."/>
        </authorList>
    </citation>
    <scope>NUCLEOTIDE SEQUENCE</scope>
    <source>
        <strain evidence="3">AVDCRST_MAG08</strain>
    </source>
</reference>
<evidence type="ECO:0000256" key="2">
    <source>
        <dbReference type="SAM" id="SignalP"/>
    </source>
</evidence>
<dbReference type="Pfam" id="PF03401">
    <property type="entry name" value="TctC"/>
    <property type="match status" value="1"/>
</dbReference>
<protein>
    <recommendedName>
        <fullName evidence="4">BUG/TctC family periplasmic protein</fullName>
    </recommendedName>
</protein>
<organism evidence="3">
    <name type="scientific">uncultured Acetobacteraceae bacterium</name>
    <dbReference type="NCBI Taxonomy" id="169975"/>
    <lineage>
        <taxon>Bacteria</taxon>
        <taxon>Pseudomonadati</taxon>
        <taxon>Pseudomonadota</taxon>
        <taxon>Alphaproteobacteria</taxon>
        <taxon>Acetobacterales</taxon>
        <taxon>Acetobacteraceae</taxon>
        <taxon>environmental samples</taxon>
    </lineage>
</organism>
<dbReference type="Gene3D" id="3.40.190.10">
    <property type="entry name" value="Periplasmic binding protein-like II"/>
    <property type="match status" value="1"/>
</dbReference>
<keyword evidence="2" id="KW-0732">Signal</keyword>
<dbReference type="EMBL" id="CADCTG010000288">
    <property type="protein sequence ID" value="CAA9281046.1"/>
    <property type="molecule type" value="Genomic_DNA"/>
</dbReference>
<gene>
    <name evidence="3" type="ORF">AVDCRST_MAG08-3759</name>
</gene>
<dbReference type="PANTHER" id="PTHR42928">
    <property type="entry name" value="TRICARBOXYLATE-BINDING PROTEIN"/>
    <property type="match status" value="1"/>
</dbReference>
<feature type="chain" id="PRO_5026904443" description="BUG/TctC family periplasmic protein" evidence="2">
    <location>
        <begin position="28"/>
        <end position="330"/>
    </location>
</feature>
<evidence type="ECO:0000256" key="1">
    <source>
        <dbReference type="ARBA" id="ARBA00006987"/>
    </source>
</evidence>
<dbReference type="PIRSF" id="PIRSF017082">
    <property type="entry name" value="YflP"/>
    <property type="match status" value="1"/>
</dbReference>
<dbReference type="AlphaFoldDB" id="A0A6J4JKQ2"/>
<evidence type="ECO:0008006" key="4">
    <source>
        <dbReference type="Google" id="ProtNLM"/>
    </source>
</evidence>
<proteinExistence type="inferred from homology"/>
<dbReference type="CDD" id="cd07012">
    <property type="entry name" value="PBP2_Bug_TTT"/>
    <property type="match status" value="1"/>
</dbReference>